<evidence type="ECO:0000256" key="6">
    <source>
        <dbReference type="ARBA" id="ARBA00023136"/>
    </source>
</evidence>
<dbReference type="Pfam" id="PF00127">
    <property type="entry name" value="Copper-bind"/>
    <property type="match status" value="1"/>
</dbReference>
<dbReference type="InterPro" id="IPR008972">
    <property type="entry name" value="Cupredoxin"/>
</dbReference>
<feature type="domain" description="Blue (type 1) copper" evidence="7">
    <location>
        <begin position="98"/>
        <end position="195"/>
    </location>
</feature>
<keyword evidence="6" id="KW-0472">Membrane</keyword>
<dbReference type="Proteomes" id="UP000011602">
    <property type="component" value="Unassembled WGS sequence"/>
</dbReference>
<dbReference type="PANTHER" id="PTHR34192">
    <property type="entry name" value="PLASTOCYANIN MAJOR ISOFORM, CHLOROPLASTIC-RELATED"/>
    <property type="match status" value="1"/>
</dbReference>
<evidence type="ECO:0000256" key="2">
    <source>
        <dbReference type="ARBA" id="ARBA00022448"/>
    </source>
</evidence>
<evidence type="ECO:0000256" key="1">
    <source>
        <dbReference type="ARBA" id="ARBA00004370"/>
    </source>
</evidence>
<evidence type="ECO:0000259" key="7">
    <source>
        <dbReference type="Pfam" id="PF00127"/>
    </source>
</evidence>
<dbReference type="EMBL" id="AOHZ01000011">
    <property type="protein sequence ID" value="ELY61567.1"/>
    <property type="molecule type" value="Genomic_DNA"/>
</dbReference>
<keyword evidence="2" id="KW-0813">Transport</keyword>
<dbReference type="STRING" id="1227499.C493_01846"/>
<keyword evidence="5" id="KW-0186">Copper</keyword>
<sequence>MFSFRRHAFAETRFRAPSVRGVPFGSLRSRTILTFEDRTGAVISGYSQAARMNRRVYLAAVGTTISAGLAGCSTVRSAFEDDDPCSGDECDIGMTRNEFIPEEYEASVGETVVWKNTSGADHTVTARENSIPDDAEYFASGDYEDEETAIDAWHEYRGGRLGTRETYEHTFEVPGEYLYICEPHVKGGMIGTVVVTE</sequence>
<reference evidence="8 9" key="1">
    <citation type="journal article" date="2014" name="PLoS Genet.">
        <title>Phylogenetically driven sequencing of extremely halophilic archaea reveals strategies for static and dynamic osmo-response.</title>
        <authorList>
            <person name="Becker E.A."/>
            <person name="Seitzer P.M."/>
            <person name="Tritt A."/>
            <person name="Larsen D."/>
            <person name="Krusor M."/>
            <person name="Yao A.I."/>
            <person name="Wu D."/>
            <person name="Madern D."/>
            <person name="Eisen J.A."/>
            <person name="Darling A.E."/>
            <person name="Facciotti M.T."/>
        </authorList>
    </citation>
    <scope>NUCLEOTIDE SEQUENCE [LARGE SCALE GENOMIC DNA]</scope>
    <source>
        <strain evidence="8 9">JCM 12255</strain>
    </source>
</reference>
<dbReference type="GO" id="GO:0016020">
    <property type="term" value="C:membrane"/>
    <property type="evidence" value="ECO:0007669"/>
    <property type="project" value="UniProtKB-SubCell"/>
</dbReference>
<evidence type="ECO:0000313" key="8">
    <source>
        <dbReference type="EMBL" id="ELY61567.1"/>
    </source>
</evidence>
<dbReference type="PROSITE" id="PS00196">
    <property type="entry name" value="COPPER_BLUE"/>
    <property type="match status" value="1"/>
</dbReference>
<evidence type="ECO:0000256" key="5">
    <source>
        <dbReference type="ARBA" id="ARBA00023008"/>
    </source>
</evidence>
<organism evidence="8 9">
    <name type="scientific">Natronolimnohabitans innermongolicus JCM 12255</name>
    <dbReference type="NCBI Taxonomy" id="1227499"/>
    <lineage>
        <taxon>Archaea</taxon>
        <taxon>Methanobacteriati</taxon>
        <taxon>Methanobacteriota</taxon>
        <taxon>Stenosarchaea group</taxon>
        <taxon>Halobacteria</taxon>
        <taxon>Halobacteriales</taxon>
        <taxon>Natrialbaceae</taxon>
        <taxon>Natronolimnohabitans</taxon>
    </lineage>
</organism>
<proteinExistence type="predicted"/>
<dbReference type="PANTHER" id="PTHR34192:SF10">
    <property type="entry name" value="PLASTOCYANIN MAJOR ISOFORM, CHLOROPLASTIC-RELATED"/>
    <property type="match status" value="1"/>
</dbReference>
<dbReference type="InterPro" id="IPR028871">
    <property type="entry name" value="BlueCu_1_BS"/>
</dbReference>
<gene>
    <name evidence="8" type="ORF">C493_01846</name>
</gene>
<comment type="caution">
    <text evidence="8">The sequence shown here is derived from an EMBL/GenBank/DDBJ whole genome shotgun (WGS) entry which is preliminary data.</text>
</comment>
<evidence type="ECO:0000256" key="3">
    <source>
        <dbReference type="ARBA" id="ARBA00022723"/>
    </source>
</evidence>
<dbReference type="InterPro" id="IPR000923">
    <property type="entry name" value="BlueCu_1"/>
</dbReference>
<dbReference type="SUPFAM" id="SSF49503">
    <property type="entry name" value="Cupredoxins"/>
    <property type="match status" value="1"/>
</dbReference>
<dbReference type="GO" id="GO:0009055">
    <property type="term" value="F:electron transfer activity"/>
    <property type="evidence" value="ECO:0007669"/>
    <property type="project" value="InterPro"/>
</dbReference>
<dbReference type="eggNOG" id="arCOG02917">
    <property type="taxonomic scope" value="Archaea"/>
</dbReference>
<dbReference type="GO" id="GO:0005507">
    <property type="term" value="F:copper ion binding"/>
    <property type="evidence" value="ECO:0007669"/>
    <property type="project" value="InterPro"/>
</dbReference>
<dbReference type="Gene3D" id="2.60.40.420">
    <property type="entry name" value="Cupredoxins - blue copper proteins"/>
    <property type="match status" value="1"/>
</dbReference>
<accession>L9XJ01</accession>
<keyword evidence="4" id="KW-0249">Electron transport</keyword>
<comment type="subcellular location">
    <subcellularLocation>
        <location evidence="1">Membrane</location>
    </subcellularLocation>
</comment>
<evidence type="ECO:0000256" key="4">
    <source>
        <dbReference type="ARBA" id="ARBA00022982"/>
    </source>
</evidence>
<name>L9XJ01_9EURY</name>
<dbReference type="PATRIC" id="fig|1227499.3.peg.374"/>
<dbReference type="AlphaFoldDB" id="L9XJ01"/>
<keyword evidence="3" id="KW-0479">Metal-binding</keyword>
<evidence type="ECO:0000313" key="9">
    <source>
        <dbReference type="Proteomes" id="UP000011602"/>
    </source>
</evidence>
<protein>
    <submittedName>
        <fullName evidence="8">Blue (Type 1) copper domain-containing protein</fullName>
    </submittedName>
</protein>
<keyword evidence="9" id="KW-1185">Reference proteome</keyword>